<protein>
    <recommendedName>
        <fullName evidence="1">IQCH-like ATP-grasp domain-containing protein</fullName>
    </recommendedName>
</protein>
<organism evidence="2 3">
    <name type="scientific">Odynerus spinipes</name>
    <dbReference type="NCBI Taxonomy" id="1348599"/>
    <lineage>
        <taxon>Eukaryota</taxon>
        <taxon>Metazoa</taxon>
        <taxon>Ecdysozoa</taxon>
        <taxon>Arthropoda</taxon>
        <taxon>Hexapoda</taxon>
        <taxon>Insecta</taxon>
        <taxon>Pterygota</taxon>
        <taxon>Neoptera</taxon>
        <taxon>Endopterygota</taxon>
        <taxon>Hymenoptera</taxon>
        <taxon>Apocrita</taxon>
        <taxon>Aculeata</taxon>
        <taxon>Vespoidea</taxon>
        <taxon>Vespidae</taxon>
        <taxon>Eumeninae</taxon>
        <taxon>Odynerus</taxon>
    </lineage>
</organism>
<feature type="domain" description="IQCH-like ATP-grasp" evidence="1">
    <location>
        <begin position="1026"/>
        <end position="1260"/>
    </location>
</feature>
<dbReference type="InterPro" id="IPR056855">
    <property type="entry name" value="ATP-grasp_IQCH"/>
</dbReference>
<keyword evidence="3" id="KW-1185">Reference proteome</keyword>
<dbReference type="Pfam" id="PF24923">
    <property type="entry name" value="ATP-grasp_IQCH"/>
    <property type="match status" value="1"/>
</dbReference>
<dbReference type="PANTHER" id="PTHR14465">
    <property type="entry name" value="IQ DOMAIN-CONTAINING PROTEIN H"/>
    <property type="match status" value="1"/>
</dbReference>
<accession>A0AAD9RBA2</accession>
<reference evidence="2" key="2">
    <citation type="journal article" date="2023" name="Commun. Biol.">
        <title>Intrasexual cuticular hydrocarbon dimorphism in a wasp sheds light on hydrocarbon biosynthesis genes in Hymenoptera.</title>
        <authorList>
            <person name="Moris V.C."/>
            <person name="Podsiadlowski L."/>
            <person name="Martin S."/>
            <person name="Oeyen J.P."/>
            <person name="Donath A."/>
            <person name="Petersen M."/>
            <person name="Wilbrandt J."/>
            <person name="Misof B."/>
            <person name="Liedtke D."/>
            <person name="Thamm M."/>
            <person name="Scheiner R."/>
            <person name="Schmitt T."/>
            <person name="Niehuis O."/>
        </authorList>
    </citation>
    <scope>NUCLEOTIDE SEQUENCE</scope>
    <source>
        <strain evidence="2">GBR_01_08_01A</strain>
    </source>
</reference>
<dbReference type="PANTHER" id="PTHR14465:SF0">
    <property type="entry name" value="IQ DOMAIN-CONTAINING PROTEIN H"/>
    <property type="match status" value="1"/>
</dbReference>
<evidence type="ECO:0000259" key="1">
    <source>
        <dbReference type="Pfam" id="PF24923"/>
    </source>
</evidence>
<evidence type="ECO:0000313" key="3">
    <source>
        <dbReference type="Proteomes" id="UP001258017"/>
    </source>
</evidence>
<dbReference type="EMBL" id="JAIFRP010004406">
    <property type="protein sequence ID" value="KAK2576491.1"/>
    <property type="molecule type" value="Genomic_DNA"/>
</dbReference>
<sequence length="1388" mass="156188">MVRKNGEEKHPACVSTIAVKNKQNCDCCGRAIYKFRPCGPTSSNSSCQQEPPESCVTENSDCQSSSTSCDCKEEKKCVRVVERICKESEKIEKCIRDFETEAYQNGITPNVCKKPQVPCLPRWKSTNEDICRTCSPVAEVCQNGTRPNVCKKPQDPCSCAWNSASGDVYRTCSPVVCQTSPRANVCKKPQDPRSCACNSASEDVCRTCSPVAEVCQNDTKPNVCKKPQDPRSCACNSPSEDVCRTCSPLAEVCQTDTRPNVCKKPQNPYTCAWDSASGDVCRTCTPITKIRKNSARPNVCKKTQGPCSCAGNSTSEDVCGPNVGKKSQDPCSCACNSTSEDVCRTCSPLVEVCQNNARPNVCKKPQDPCLSAWNSVLEDVCKTYFPEDDTCPKPSPCSKFGCIELDEAGVCTNVPSIMHHLEDCKKRFLGIIEASLCNIGKDRDPEKIICSTLCAAREKERDRLMFGKTEDSKPCEGTSRFQNEAETLKKFCRNDLLSAAYEKFTACGKVYKPEVCGPCGIENAVACVPNDEDTRLKKCCNNAQGDYNNEEISEFVRIIDRKLREELTQKLKKTICADDSVALKNSYYCVATLCPCMTKNYSLNGPLVLGPFNFAPQEEQVDVCRREADKTESVCSCASTLESFHYSNCIVDADSADTDDSTNSISVCSDGVCTSKIVCKREKPRKKKETCASRCPVVLDHRDSYVYCSDRRAEEHLEAAYSKKSETVAKWGKCHDFVDSVLYERDERMNMYKDLGLDVESPKEPKENTCKRKNGDEEEYLLTHVCGVDERCVPKLQACKREEKENDACTNICSRPSHTCRVGYDGVCITGDDFDNLERFHNIGSYGFAKLCRKLFKWVNCISRNWRDLISNPHIVVHIPSLSFCNELRCRASKTFDYLQNTQVGRIGWLDDSNVQVLYIFPTPQSEELLIILKELIATVRPDIDVEKRLWLIRPEPKCVMKKCVSGSANLFFSPDTYRRVRNLTAGRHAIILSGVMDQKDIFIGCELKIPIMGPPMKFQKRLLNKSHVMELLDVNKVRHPPFLHVHSFGQLCRGMAIMAIQYSIYKTWFVKIDNGFNGHHTGIIRFQKGVLGHAIRNIERTCNIDEDYFCKLLAETLPVQLQLQRSVYKNQKEFFKDLEEYGGIIQACPNDCYDVVSVGIFIEHDLADPVFLTAAEIIHFGGDIRNDMAYFLPQNKLLQNELDELVDSVGRILRNEHVIGYFGIDIVTFRDQFDIQRSWVFDVDPYYTDLIAFSDWVKFCIGPCEQRRGCTGEPKFSNLTELLTKADRHAICCGKLFGTGLSKYCLSTLMSLCKQNQIFYDNKEKMGCMIYPTDSHNRALSIVSINSTRLLTMKKFIEALKALNQLSLRNNGGESFADTTIFSNYLK</sequence>
<dbReference type="Proteomes" id="UP001258017">
    <property type="component" value="Unassembled WGS sequence"/>
</dbReference>
<dbReference type="InterPro" id="IPR038752">
    <property type="entry name" value="IQCH"/>
</dbReference>
<comment type="caution">
    <text evidence="2">The sequence shown here is derived from an EMBL/GenBank/DDBJ whole genome shotgun (WGS) entry which is preliminary data.</text>
</comment>
<gene>
    <name evidence="2" type="ORF">KPH14_005818</name>
</gene>
<reference evidence="2" key="1">
    <citation type="submission" date="2021-08" db="EMBL/GenBank/DDBJ databases">
        <authorList>
            <person name="Misof B."/>
            <person name="Oliver O."/>
            <person name="Podsiadlowski L."/>
            <person name="Donath A."/>
            <person name="Peters R."/>
            <person name="Mayer C."/>
            <person name="Rust J."/>
            <person name="Gunkel S."/>
            <person name="Lesny P."/>
            <person name="Martin S."/>
            <person name="Oeyen J.P."/>
            <person name="Petersen M."/>
            <person name="Panagiotis P."/>
            <person name="Wilbrandt J."/>
            <person name="Tanja T."/>
        </authorList>
    </citation>
    <scope>NUCLEOTIDE SEQUENCE</scope>
    <source>
        <strain evidence="2">GBR_01_08_01A</strain>
        <tissue evidence="2">Thorax + abdomen</tissue>
    </source>
</reference>
<proteinExistence type="predicted"/>
<name>A0AAD9RBA2_9HYME</name>
<evidence type="ECO:0000313" key="2">
    <source>
        <dbReference type="EMBL" id="KAK2576491.1"/>
    </source>
</evidence>